<evidence type="ECO:0000256" key="10">
    <source>
        <dbReference type="ARBA" id="ARBA00023316"/>
    </source>
</evidence>
<comment type="function">
    <text evidence="11">Peptidoglycan polymerase that catalyzes glycan chain elongation from lipid-linked precursors.</text>
</comment>
<feature type="domain" description="Glycosyl transferase family 51" evidence="13">
    <location>
        <begin position="99"/>
        <end position="257"/>
    </location>
</feature>
<evidence type="ECO:0000256" key="2">
    <source>
        <dbReference type="ARBA" id="ARBA00022519"/>
    </source>
</evidence>
<dbReference type="GO" id="GO:0016763">
    <property type="term" value="F:pentosyltransferase activity"/>
    <property type="evidence" value="ECO:0007669"/>
    <property type="project" value="InterPro"/>
</dbReference>
<sequence length="277" mass="30070">MARSSGRKTERESRAVVPQDDGPIEDAVILPPREPRPRRPRKTIPLEESPPPRRSPRGLLARGMLGLLVLVLGTVALFGAVDPPTTPYMLSEGRRLGGVDQAWVPLEDIAPVMARAAVAAEDAEFCNHWGLDLDAIRQAAEEGSARGASTISQQVVKNVFLWQGRSWTRKAVEAALTPVMEAFWSKRRILEVYLNVAEFGEGVFGVEAAAHHWFGVRASELTEVQAARLAAILPDPKHRDPADPTDSLRARARGILDGAATIAADGRASCFQRPSAP</sequence>
<keyword evidence="8 11" id="KW-1133">Transmembrane helix</keyword>
<dbReference type="InterPro" id="IPR011812">
    <property type="entry name" value="Pep_trsgly"/>
</dbReference>
<proteinExistence type="inferred from homology"/>
<dbReference type="Proteomes" id="UP000305709">
    <property type="component" value="Unassembled WGS sequence"/>
</dbReference>
<evidence type="ECO:0000256" key="7">
    <source>
        <dbReference type="ARBA" id="ARBA00022984"/>
    </source>
</evidence>
<keyword evidence="2 11" id="KW-0997">Cell inner membrane</keyword>
<dbReference type="GO" id="GO:0009274">
    <property type="term" value="C:peptidoglycan-based cell wall"/>
    <property type="evidence" value="ECO:0007669"/>
    <property type="project" value="InterPro"/>
</dbReference>
<comment type="catalytic activity">
    <reaction evidence="11">
        <text>[GlcNAc-(1-&gt;4)-Mur2Ac(oyl-L-Ala-gamma-D-Glu-L-Lys-D-Ala-D-Ala)](n)-di-trans,octa-cis-undecaprenyl diphosphate + beta-D-GlcNAc-(1-&gt;4)-Mur2Ac(oyl-L-Ala-gamma-D-Glu-L-Lys-D-Ala-D-Ala)-di-trans,octa-cis-undecaprenyl diphosphate = [GlcNAc-(1-&gt;4)-Mur2Ac(oyl-L-Ala-gamma-D-Glu-L-Lys-D-Ala-D-Ala)](n+1)-di-trans,octa-cis-undecaprenyl diphosphate + di-trans,octa-cis-undecaprenyl diphosphate + H(+)</text>
        <dbReference type="Rhea" id="RHEA:23708"/>
        <dbReference type="Rhea" id="RHEA-COMP:9602"/>
        <dbReference type="Rhea" id="RHEA-COMP:9603"/>
        <dbReference type="ChEBI" id="CHEBI:15378"/>
        <dbReference type="ChEBI" id="CHEBI:58405"/>
        <dbReference type="ChEBI" id="CHEBI:60033"/>
        <dbReference type="ChEBI" id="CHEBI:78435"/>
        <dbReference type="EC" id="2.4.99.28"/>
    </reaction>
</comment>
<evidence type="ECO:0000313" key="14">
    <source>
        <dbReference type="EMBL" id="TNC72459.1"/>
    </source>
</evidence>
<dbReference type="EC" id="2.4.99.28" evidence="11"/>
<dbReference type="InterPro" id="IPR036950">
    <property type="entry name" value="PBP_transglycosylase"/>
</dbReference>
<dbReference type="Gene3D" id="1.10.3810.10">
    <property type="entry name" value="Biosynthetic peptidoglycan transglycosylase-like"/>
    <property type="match status" value="1"/>
</dbReference>
<dbReference type="GO" id="GO:0008955">
    <property type="term" value="F:peptidoglycan glycosyltransferase activity"/>
    <property type="evidence" value="ECO:0007669"/>
    <property type="project" value="UniProtKB-UniRule"/>
</dbReference>
<dbReference type="OrthoDB" id="9766909at2"/>
<comment type="similarity">
    <text evidence="11">Belongs to the glycosyltransferase 51 family.</text>
</comment>
<evidence type="ECO:0000256" key="5">
    <source>
        <dbReference type="ARBA" id="ARBA00022692"/>
    </source>
</evidence>
<evidence type="ECO:0000256" key="3">
    <source>
        <dbReference type="ARBA" id="ARBA00022676"/>
    </source>
</evidence>
<keyword evidence="10 11" id="KW-0961">Cell wall biogenesis/degradation</keyword>
<keyword evidence="9 11" id="KW-0472">Membrane</keyword>
<keyword evidence="3 11" id="KW-0328">Glycosyltransferase</keyword>
<comment type="pathway">
    <text evidence="11">Cell wall biogenesis; peptidoglycan biosynthesis.</text>
</comment>
<dbReference type="GO" id="GO:0008360">
    <property type="term" value="P:regulation of cell shape"/>
    <property type="evidence" value="ECO:0007669"/>
    <property type="project" value="UniProtKB-KW"/>
</dbReference>
<keyword evidence="1 11" id="KW-1003">Cell membrane</keyword>
<keyword evidence="6 11" id="KW-0133">Cell shape</keyword>
<keyword evidence="4 11" id="KW-0808">Transferase</keyword>
<feature type="region of interest" description="Disordered" evidence="12">
    <location>
        <begin position="1"/>
        <end position="57"/>
    </location>
</feature>
<evidence type="ECO:0000256" key="4">
    <source>
        <dbReference type="ARBA" id="ARBA00022679"/>
    </source>
</evidence>
<dbReference type="NCBIfam" id="TIGR02070">
    <property type="entry name" value="mono_pep_trsgly"/>
    <property type="match status" value="1"/>
</dbReference>
<evidence type="ECO:0000256" key="1">
    <source>
        <dbReference type="ARBA" id="ARBA00022475"/>
    </source>
</evidence>
<protein>
    <recommendedName>
        <fullName evidence="11">Biosynthetic peptidoglycan transglycosylase</fullName>
        <ecNumber evidence="11">2.4.99.28</ecNumber>
    </recommendedName>
    <alternativeName>
        <fullName evidence="11">Glycan polymerase</fullName>
    </alternativeName>
    <alternativeName>
        <fullName evidence="11">Peptidoglycan glycosyltransferase MtgA</fullName>
        <shortName evidence="11">PGT</shortName>
    </alternativeName>
</protein>
<comment type="subcellular location">
    <subcellularLocation>
        <location evidence="11">Cell inner membrane</location>
        <topology evidence="11">Single-pass membrane protein</topology>
    </subcellularLocation>
</comment>
<organism evidence="14 15">
    <name type="scientific">Rubellimicrobium roseum</name>
    <dbReference type="NCBI Taxonomy" id="687525"/>
    <lineage>
        <taxon>Bacteria</taxon>
        <taxon>Pseudomonadati</taxon>
        <taxon>Pseudomonadota</taxon>
        <taxon>Alphaproteobacteria</taxon>
        <taxon>Rhodobacterales</taxon>
        <taxon>Roseobacteraceae</taxon>
        <taxon>Rubellimicrobium</taxon>
    </lineage>
</organism>
<dbReference type="HAMAP" id="MF_00766">
    <property type="entry name" value="PGT_MtgA"/>
    <property type="match status" value="1"/>
</dbReference>
<accession>A0A5C4NJ75</accession>
<evidence type="ECO:0000259" key="13">
    <source>
        <dbReference type="Pfam" id="PF00912"/>
    </source>
</evidence>
<dbReference type="GO" id="GO:0005886">
    <property type="term" value="C:plasma membrane"/>
    <property type="evidence" value="ECO:0007669"/>
    <property type="project" value="UniProtKB-SubCell"/>
</dbReference>
<comment type="caution">
    <text evidence="14">The sequence shown here is derived from an EMBL/GenBank/DDBJ whole genome shotgun (WGS) entry which is preliminary data.</text>
</comment>
<keyword evidence="7 11" id="KW-0573">Peptidoglycan synthesis</keyword>
<evidence type="ECO:0000256" key="9">
    <source>
        <dbReference type="ARBA" id="ARBA00023136"/>
    </source>
</evidence>
<dbReference type="GO" id="GO:0009252">
    <property type="term" value="P:peptidoglycan biosynthetic process"/>
    <property type="evidence" value="ECO:0007669"/>
    <property type="project" value="UniProtKB-UniRule"/>
</dbReference>
<evidence type="ECO:0000313" key="15">
    <source>
        <dbReference type="Proteomes" id="UP000305709"/>
    </source>
</evidence>
<dbReference type="InterPro" id="IPR001264">
    <property type="entry name" value="Glyco_trans_51"/>
</dbReference>
<feature type="transmembrane region" description="Helical" evidence="11">
    <location>
        <begin position="59"/>
        <end position="81"/>
    </location>
</feature>
<evidence type="ECO:0000256" key="12">
    <source>
        <dbReference type="SAM" id="MobiDB-lite"/>
    </source>
</evidence>
<dbReference type="SUPFAM" id="SSF53955">
    <property type="entry name" value="Lysozyme-like"/>
    <property type="match status" value="1"/>
</dbReference>
<dbReference type="GO" id="GO:0071555">
    <property type="term" value="P:cell wall organization"/>
    <property type="evidence" value="ECO:0007669"/>
    <property type="project" value="UniProtKB-KW"/>
</dbReference>
<dbReference type="EMBL" id="VDFV01000008">
    <property type="protein sequence ID" value="TNC72459.1"/>
    <property type="molecule type" value="Genomic_DNA"/>
</dbReference>
<name>A0A5C4NJ75_9RHOB</name>
<keyword evidence="5 11" id="KW-0812">Transmembrane</keyword>
<dbReference type="UniPathway" id="UPA00219"/>
<dbReference type="PANTHER" id="PTHR30400">
    <property type="entry name" value="MONOFUNCTIONAL BIOSYNTHETIC PEPTIDOGLYCAN TRANSGLYCOSYLASE"/>
    <property type="match status" value="1"/>
</dbReference>
<dbReference type="AlphaFoldDB" id="A0A5C4NJ75"/>
<dbReference type="InterPro" id="IPR023346">
    <property type="entry name" value="Lysozyme-like_dom_sf"/>
</dbReference>
<evidence type="ECO:0000256" key="8">
    <source>
        <dbReference type="ARBA" id="ARBA00022989"/>
    </source>
</evidence>
<evidence type="ECO:0000256" key="11">
    <source>
        <dbReference type="HAMAP-Rule" id="MF_00766"/>
    </source>
</evidence>
<evidence type="ECO:0000256" key="6">
    <source>
        <dbReference type="ARBA" id="ARBA00022960"/>
    </source>
</evidence>
<gene>
    <name evidence="11 14" type="primary">mtgA</name>
    <name evidence="14" type="ORF">FHG71_08730</name>
</gene>
<dbReference type="PANTHER" id="PTHR30400:SF0">
    <property type="entry name" value="BIOSYNTHETIC PEPTIDOGLYCAN TRANSGLYCOSYLASE"/>
    <property type="match status" value="1"/>
</dbReference>
<reference evidence="14 15" key="1">
    <citation type="submission" date="2019-06" db="EMBL/GenBank/DDBJ databases">
        <authorList>
            <person name="Jiang L."/>
        </authorList>
    </citation>
    <scope>NUCLEOTIDE SEQUENCE [LARGE SCALE GENOMIC DNA]</scope>
    <source>
        <strain evidence="14 15">YIM 48858</strain>
    </source>
</reference>
<keyword evidence="15" id="KW-1185">Reference proteome</keyword>
<dbReference type="Pfam" id="PF00912">
    <property type="entry name" value="Transgly"/>
    <property type="match status" value="1"/>
</dbReference>
<dbReference type="RefSeq" id="WP_139081242.1">
    <property type="nucleotide sequence ID" value="NZ_VDFV01000008.1"/>
</dbReference>